<accession>A0A8S2V2P1</accession>
<dbReference type="EMBL" id="CAJOBI010046495">
    <property type="protein sequence ID" value="CAF4350182.1"/>
    <property type="molecule type" value="Genomic_DNA"/>
</dbReference>
<feature type="compositionally biased region" description="Polar residues" evidence="1">
    <location>
        <begin position="44"/>
        <end position="56"/>
    </location>
</feature>
<reference evidence="2" key="1">
    <citation type="submission" date="2021-02" db="EMBL/GenBank/DDBJ databases">
        <authorList>
            <person name="Nowell W R."/>
        </authorList>
    </citation>
    <scope>NUCLEOTIDE SEQUENCE</scope>
</reference>
<dbReference type="AlphaFoldDB" id="A0A8S2V2P1"/>
<organism evidence="2 3">
    <name type="scientific">Rotaria magnacalcarata</name>
    <dbReference type="NCBI Taxonomy" id="392030"/>
    <lineage>
        <taxon>Eukaryota</taxon>
        <taxon>Metazoa</taxon>
        <taxon>Spiralia</taxon>
        <taxon>Gnathifera</taxon>
        <taxon>Rotifera</taxon>
        <taxon>Eurotatoria</taxon>
        <taxon>Bdelloidea</taxon>
        <taxon>Philodinida</taxon>
        <taxon>Philodinidae</taxon>
        <taxon>Rotaria</taxon>
    </lineage>
</organism>
<evidence type="ECO:0000256" key="1">
    <source>
        <dbReference type="SAM" id="MobiDB-lite"/>
    </source>
</evidence>
<feature type="region of interest" description="Disordered" evidence="1">
    <location>
        <begin position="20"/>
        <end position="71"/>
    </location>
</feature>
<feature type="compositionally biased region" description="Polar residues" evidence="1">
    <location>
        <begin position="23"/>
        <end position="36"/>
    </location>
</feature>
<comment type="caution">
    <text evidence="2">The sequence shown here is derived from an EMBL/GenBank/DDBJ whole genome shotgun (WGS) entry which is preliminary data.</text>
</comment>
<name>A0A8S2V2P1_9BILA</name>
<evidence type="ECO:0000313" key="2">
    <source>
        <dbReference type="EMBL" id="CAF4350182.1"/>
    </source>
</evidence>
<feature type="non-terminal residue" evidence="2">
    <location>
        <position position="1"/>
    </location>
</feature>
<proteinExistence type="predicted"/>
<dbReference type="Proteomes" id="UP000676336">
    <property type="component" value="Unassembled WGS sequence"/>
</dbReference>
<sequence length="71" mass="8187">KSITTPHYATVRRSTLLKIPDSINPSQPHQQQMNSNRNHRHSLLNGTSTNEMIINDSNRRHTLDKNNNNNN</sequence>
<gene>
    <name evidence="2" type="ORF">SMN809_LOCUS28203</name>
</gene>
<evidence type="ECO:0000313" key="3">
    <source>
        <dbReference type="Proteomes" id="UP000676336"/>
    </source>
</evidence>
<protein>
    <submittedName>
        <fullName evidence="2">Uncharacterized protein</fullName>
    </submittedName>
</protein>
<feature type="non-terminal residue" evidence="2">
    <location>
        <position position="71"/>
    </location>
</feature>